<feature type="transmembrane region" description="Helical" evidence="9">
    <location>
        <begin position="238"/>
        <end position="260"/>
    </location>
</feature>
<feature type="transmembrane region" description="Helical" evidence="9">
    <location>
        <begin position="25"/>
        <end position="50"/>
    </location>
</feature>
<dbReference type="SUPFAM" id="SSF53822">
    <property type="entry name" value="Periplasmic binding protein-like I"/>
    <property type="match status" value="1"/>
</dbReference>
<dbReference type="Proteomes" id="UP000504612">
    <property type="component" value="Unplaced"/>
</dbReference>
<feature type="transmembrane region" description="Helical" evidence="9">
    <location>
        <begin position="141"/>
        <end position="158"/>
    </location>
</feature>
<feature type="transmembrane region" description="Helical" evidence="9">
    <location>
        <begin position="272"/>
        <end position="290"/>
    </location>
</feature>
<evidence type="ECO:0000256" key="9">
    <source>
        <dbReference type="SAM" id="Phobius"/>
    </source>
</evidence>
<evidence type="ECO:0000256" key="4">
    <source>
        <dbReference type="ARBA" id="ARBA00022692"/>
    </source>
</evidence>
<evidence type="ECO:0000256" key="1">
    <source>
        <dbReference type="ARBA" id="ARBA00004651"/>
    </source>
</evidence>
<dbReference type="GeneID" id="113425742"/>
<evidence type="ECO:0000256" key="6">
    <source>
        <dbReference type="ARBA" id="ARBA00022989"/>
    </source>
</evidence>
<dbReference type="InterPro" id="IPR000276">
    <property type="entry name" value="GPCR_Rhodpsn"/>
</dbReference>
<gene>
    <name evidence="12" type="primary">LOC113425742</name>
</gene>
<evidence type="ECO:0000256" key="2">
    <source>
        <dbReference type="ARBA" id="ARBA00022475"/>
    </source>
</evidence>
<dbReference type="SUPFAM" id="SSF81321">
    <property type="entry name" value="Family A G protein-coupled receptor-like"/>
    <property type="match status" value="1"/>
</dbReference>
<evidence type="ECO:0000259" key="10">
    <source>
        <dbReference type="PROSITE" id="PS50262"/>
    </source>
</evidence>
<feature type="transmembrane region" description="Helical" evidence="9">
    <location>
        <begin position="203"/>
        <end position="226"/>
    </location>
</feature>
<dbReference type="AlphaFoldDB" id="A0A6J1VL73"/>
<dbReference type="PRINTS" id="PR00245">
    <property type="entry name" value="OLFACTORYR"/>
</dbReference>
<dbReference type="RefSeq" id="XP_026543776.1">
    <property type="nucleotide sequence ID" value="XM_026687991.1"/>
</dbReference>
<dbReference type="KEGG" id="nss:113425742"/>
<dbReference type="InterPro" id="IPR000725">
    <property type="entry name" value="Olfact_rcpt"/>
</dbReference>
<evidence type="ECO:0000256" key="3">
    <source>
        <dbReference type="ARBA" id="ARBA00022606"/>
    </source>
</evidence>
<keyword evidence="8" id="KW-0807">Transducer</keyword>
<accession>A0A6J1VL73</accession>
<dbReference type="FunFam" id="1.20.1070.10:FF:000001">
    <property type="entry name" value="Olfactory receptor"/>
    <property type="match status" value="1"/>
</dbReference>
<evidence type="ECO:0000256" key="8">
    <source>
        <dbReference type="ARBA" id="ARBA00023224"/>
    </source>
</evidence>
<keyword evidence="5" id="KW-0552">Olfaction</keyword>
<evidence type="ECO:0000313" key="11">
    <source>
        <dbReference type="Proteomes" id="UP000504612"/>
    </source>
</evidence>
<dbReference type="Pfam" id="PF13853">
    <property type="entry name" value="7tm_4"/>
    <property type="match status" value="1"/>
</dbReference>
<protein>
    <submittedName>
        <fullName evidence="12">Olfactory receptor 10G6-like</fullName>
    </submittedName>
</protein>
<keyword evidence="11" id="KW-1185">Reference proteome</keyword>
<dbReference type="PRINTS" id="PR00237">
    <property type="entry name" value="GPCRRHODOPSN"/>
</dbReference>
<name>A0A6J1VL73_9SAUR</name>
<feature type="transmembrane region" description="Helical" evidence="9">
    <location>
        <begin position="62"/>
        <end position="86"/>
    </location>
</feature>
<sequence>MECKNQTSLNEFVLVGFPYPDSLKVYLFIFFLLIYLMTLFGNLLILLVVLSSPHLHKPMYWFLCHLSFLDMTVSTVIVPKVIVGFLEDGVVISFGGCVCQLFFFHFLGCTECFLYTLMAYDRFLAICKPLHYGNLMNHRTCLFLAMGTWVGGCLHSIMETALVFRLPFGRENQVNYIFCDIPAVLKLVSADTTLNEMVTMVDVGLVATTCFLLILTSYMYIVSTILKIRSAQGRKRAFSTCTAHLTVVVTYYVPLVFIYLRPGSQDSLDGVVAVFYTSLTPLLNPIIYTLRNKDIKVSLTEVFAHRKKTLIEDVHTHGFAVNSKPSIVCKNPSLQCGHEEPLPNRHTYHQLGDINIAGIISVLFTFSISTDFNQHPSRALQDRFMVFFQNYQHVLALVFALKEINENCQILPNIMLGFHIFNSHLSPSRIYFASMMMPFTHGKFIPNYKCEIPKPLAAVIGGPDISLHMYCASTTFLRITIAA</sequence>
<dbReference type="InterPro" id="IPR017452">
    <property type="entry name" value="GPCR_Rhodpsn_7TM"/>
</dbReference>
<evidence type="ECO:0000313" key="12">
    <source>
        <dbReference type="RefSeq" id="XP_026543776.1"/>
    </source>
</evidence>
<evidence type="ECO:0000256" key="5">
    <source>
        <dbReference type="ARBA" id="ARBA00022725"/>
    </source>
</evidence>
<organism evidence="11 12">
    <name type="scientific">Notechis scutatus</name>
    <name type="common">mainland tiger snake</name>
    <dbReference type="NCBI Taxonomy" id="8663"/>
    <lineage>
        <taxon>Eukaryota</taxon>
        <taxon>Metazoa</taxon>
        <taxon>Chordata</taxon>
        <taxon>Craniata</taxon>
        <taxon>Vertebrata</taxon>
        <taxon>Euteleostomi</taxon>
        <taxon>Lepidosauria</taxon>
        <taxon>Squamata</taxon>
        <taxon>Bifurcata</taxon>
        <taxon>Unidentata</taxon>
        <taxon>Episquamata</taxon>
        <taxon>Toxicofera</taxon>
        <taxon>Serpentes</taxon>
        <taxon>Colubroidea</taxon>
        <taxon>Elapidae</taxon>
        <taxon>Hydrophiinae</taxon>
        <taxon>Notechis</taxon>
    </lineage>
</organism>
<dbReference type="PANTHER" id="PTHR26453">
    <property type="entry name" value="OLFACTORY RECEPTOR"/>
    <property type="match status" value="1"/>
</dbReference>
<keyword evidence="2" id="KW-1003">Cell membrane</keyword>
<dbReference type="GO" id="GO:0005886">
    <property type="term" value="C:plasma membrane"/>
    <property type="evidence" value="ECO:0007669"/>
    <property type="project" value="UniProtKB-SubCell"/>
</dbReference>
<feature type="transmembrane region" description="Helical" evidence="9">
    <location>
        <begin position="92"/>
        <end position="120"/>
    </location>
</feature>
<reference evidence="12" key="1">
    <citation type="submission" date="2025-08" db="UniProtKB">
        <authorList>
            <consortium name="RefSeq"/>
        </authorList>
    </citation>
    <scope>IDENTIFICATION</scope>
</reference>
<dbReference type="PROSITE" id="PS50262">
    <property type="entry name" value="G_PROTEIN_RECEP_F1_2"/>
    <property type="match status" value="1"/>
</dbReference>
<proteinExistence type="predicted"/>
<keyword evidence="7 9" id="KW-0472">Membrane</keyword>
<dbReference type="GO" id="GO:0004984">
    <property type="term" value="F:olfactory receptor activity"/>
    <property type="evidence" value="ECO:0007669"/>
    <property type="project" value="InterPro"/>
</dbReference>
<evidence type="ECO:0000256" key="7">
    <source>
        <dbReference type="ARBA" id="ARBA00023136"/>
    </source>
</evidence>
<comment type="subcellular location">
    <subcellularLocation>
        <location evidence="1">Cell membrane</location>
        <topology evidence="1">Multi-pass membrane protein</topology>
    </subcellularLocation>
</comment>
<dbReference type="Gene3D" id="3.40.50.2300">
    <property type="match status" value="1"/>
</dbReference>
<dbReference type="Gene3D" id="1.20.1070.10">
    <property type="entry name" value="Rhodopsin 7-helix transmembrane proteins"/>
    <property type="match status" value="1"/>
</dbReference>
<dbReference type="GO" id="GO:0004930">
    <property type="term" value="F:G protein-coupled receptor activity"/>
    <property type="evidence" value="ECO:0007669"/>
    <property type="project" value="InterPro"/>
</dbReference>
<keyword evidence="3" id="KW-0716">Sensory transduction</keyword>
<keyword evidence="4 9" id="KW-0812">Transmembrane</keyword>
<keyword evidence="6 9" id="KW-1133">Transmembrane helix</keyword>
<feature type="domain" description="G-protein coupled receptors family 1 profile" evidence="10">
    <location>
        <begin position="41"/>
        <end position="288"/>
    </location>
</feature>
<dbReference type="InterPro" id="IPR028082">
    <property type="entry name" value="Peripla_BP_I"/>
</dbReference>